<dbReference type="SUPFAM" id="SSF82704">
    <property type="entry name" value="AlbA-like"/>
    <property type="match status" value="1"/>
</dbReference>
<proteinExistence type="predicted"/>
<gene>
    <name evidence="3" type="ORF">EHAR0213_LOCUS5109</name>
</gene>
<evidence type="ECO:0000259" key="2">
    <source>
        <dbReference type="Pfam" id="PF01918"/>
    </source>
</evidence>
<dbReference type="AlphaFoldDB" id="A0A7S3N7T5"/>
<accession>A0A7S3N7T5</accession>
<dbReference type="PANTHER" id="PTHR31947:SF36">
    <property type="entry name" value="DNA_RNA-BINDING PROTEIN ALBA-LIKE DOMAIN-CONTAINING PROTEIN"/>
    <property type="match status" value="1"/>
</dbReference>
<evidence type="ECO:0000256" key="1">
    <source>
        <dbReference type="ARBA" id="ARBA00022884"/>
    </source>
</evidence>
<evidence type="ECO:0000313" key="3">
    <source>
        <dbReference type="EMBL" id="CAE0346199.1"/>
    </source>
</evidence>
<dbReference type="GO" id="GO:0003723">
    <property type="term" value="F:RNA binding"/>
    <property type="evidence" value="ECO:0007669"/>
    <property type="project" value="UniProtKB-KW"/>
</dbReference>
<dbReference type="Gene3D" id="3.30.110.20">
    <property type="entry name" value="Alba-like domain"/>
    <property type="match status" value="1"/>
</dbReference>
<organism evidence="3">
    <name type="scientific">Euplotes harpa</name>
    <dbReference type="NCBI Taxonomy" id="151035"/>
    <lineage>
        <taxon>Eukaryota</taxon>
        <taxon>Sar</taxon>
        <taxon>Alveolata</taxon>
        <taxon>Ciliophora</taxon>
        <taxon>Intramacronucleata</taxon>
        <taxon>Spirotrichea</taxon>
        <taxon>Hypotrichia</taxon>
        <taxon>Euplotida</taxon>
        <taxon>Euplotidae</taxon>
        <taxon>Euplotes</taxon>
    </lineage>
</organism>
<dbReference type="InterPro" id="IPR036882">
    <property type="entry name" value="Alba-like_dom_sf"/>
</dbReference>
<reference evidence="3" key="1">
    <citation type="submission" date="2021-01" db="EMBL/GenBank/DDBJ databases">
        <authorList>
            <person name="Corre E."/>
            <person name="Pelletier E."/>
            <person name="Niang G."/>
            <person name="Scheremetjew M."/>
            <person name="Finn R."/>
            <person name="Kale V."/>
            <person name="Holt S."/>
            <person name="Cochrane G."/>
            <person name="Meng A."/>
            <person name="Brown T."/>
            <person name="Cohen L."/>
        </authorList>
    </citation>
    <scope>NUCLEOTIDE SEQUENCE</scope>
    <source>
        <strain evidence="3">FSP1.4</strain>
    </source>
</reference>
<protein>
    <recommendedName>
        <fullName evidence="2">DNA/RNA-binding protein Alba-like domain-containing protein</fullName>
    </recommendedName>
</protein>
<feature type="domain" description="DNA/RNA-binding protein Alba-like" evidence="2">
    <location>
        <begin position="11"/>
        <end position="67"/>
    </location>
</feature>
<dbReference type="Pfam" id="PF01918">
    <property type="entry name" value="Alba"/>
    <property type="match status" value="1"/>
</dbReference>
<dbReference type="PANTHER" id="PTHR31947">
    <property type="entry name" value="DNA/RNA-BINDING PROTEIN ALBA 3"/>
    <property type="match status" value="1"/>
</dbReference>
<dbReference type="InterPro" id="IPR002775">
    <property type="entry name" value="DNA/RNA-bd_Alba-like"/>
</dbReference>
<dbReference type="InterPro" id="IPR014560">
    <property type="entry name" value="UCP030333_Alba"/>
</dbReference>
<dbReference type="GO" id="GO:0005634">
    <property type="term" value="C:nucleus"/>
    <property type="evidence" value="ECO:0007669"/>
    <property type="project" value="TreeGrafter"/>
</dbReference>
<sequence length="118" mass="13841">MEKAESKESDNVVRVGVRRNWTFYTFLAKKLFTEHDTVEFQALDTAITNAVEAAECLVKNKYATIEKMYTDSIDMERKAGGKIKKAKIFIVLKKGEDFQKIYDDYEKERSERLKTREE</sequence>
<dbReference type="EMBL" id="HBII01011926">
    <property type="protein sequence ID" value="CAE0346199.1"/>
    <property type="molecule type" value="Transcribed_RNA"/>
</dbReference>
<name>A0A7S3N7T5_9SPIT</name>
<keyword evidence="1" id="KW-0694">RNA-binding</keyword>